<dbReference type="EMBL" id="DS231716">
    <property type="protein sequence ID" value="KNB15427.1"/>
    <property type="molecule type" value="Genomic_DNA"/>
</dbReference>
<dbReference type="RefSeq" id="XP_018253472.1">
    <property type="nucleotide sequence ID" value="XM_018401650.1"/>
</dbReference>
<dbReference type="VEuPathDB" id="FungiDB:FOXG_20999"/>
<dbReference type="EMBL" id="DS231736">
    <property type="protein sequence ID" value="KNB19891.1"/>
    <property type="molecule type" value="Genomic_DNA"/>
</dbReference>
<accession>A0A0J9WT52</accession>
<dbReference type="VEuPathDB" id="FungiDB:FOXG_22668"/>
<dbReference type="GeneID" id="28961747"/>
<dbReference type="RefSeq" id="XP_018252006.1">
    <property type="nucleotide sequence ID" value="XM_018401329.1"/>
</dbReference>
<evidence type="ECO:0000313" key="1">
    <source>
        <dbReference type="EMBL" id="KNB13961.1"/>
    </source>
</evidence>
<dbReference type="EMBL" id="DS231713">
    <property type="protein sequence ID" value="KNB14077.1"/>
    <property type="molecule type" value="Genomic_DNA"/>
</dbReference>
<evidence type="ECO:0000313" key="4">
    <source>
        <dbReference type="EMBL" id="KNB19891.1"/>
    </source>
</evidence>
<gene>
    <name evidence="1" type="ORF">FOXG_20999</name>
    <name evidence="2" type="ORF">FOXG_21041</name>
    <name evidence="3" type="ORF">FOXG_21317</name>
    <name evidence="4" type="ORF">FOXG_22668</name>
</gene>
<protein>
    <submittedName>
        <fullName evidence="3">Uncharacterized protein</fullName>
    </submittedName>
</protein>
<organism evidence="3 5">
    <name type="scientific">Fusarium oxysporum f. sp. lycopersici (strain 4287 / CBS 123668 / FGSC 9935 / NRRL 34936)</name>
    <name type="common">Fusarium vascular wilt of tomato</name>
    <dbReference type="NCBI Taxonomy" id="426428"/>
    <lineage>
        <taxon>Eukaryota</taxon>
        <taxon>Fungi</taxon>
        <taxon>Dikarya</taxon>
        <taxon>Ascomycota</taxon>
        <taxon>Pezizomycotina</taxon>
        <taxon>Sordariomycetes</taxon>
        <taxon>Hypocreomycetidae</taxon>
        <taxon>Hypocreales</taxon>
        <taxon>Nectriaceae</taxon>
        <taxon>Fusarium</taxon>
        <taxon>Fusarium oxysporum species complex</taxon>
    </lineage>
</organism>
<dbReference type="EMBL" id="DS231713">
    <property type="protein sequence ID" value="KNB13961.1"/>
    <property type="molecule type" value="Genomic_DNA"/>
</dbReference>
<dbReference type="RefSeq" id="XP_018252122.1">
    <property type="nucleotide sequence ID" value="XM_018401384.1"/>
</dbReference>
<reference evidence="3" key="1">
    <citation type="submission" date="2007-04" db="EMBL/GenBank/DDBJ databases">
        <authorList>
            <consortium name="The Broad Institute Genome Sequencing Platform"/>
            <person name="Birren B."/>
            <person name="Lander E."/>
            <person name="Galagan J."/>
            <person name="Nusbaum C."/>
            <person name="Devon K."/>
            <person name="Ma L.-J."/>
            <person name="Jaffe D."/>
            <person name="Butler J."/>
            <person name="Alvarez P."/>
            <person name="Gnerre S."/>
            <person name="Grabherr M."/>
            <person name="Kleber M."/>
            <person name="Mauceli E."/>
            <person name="Brockman W."/>
            <person name="MacCallum I.A."/>
            <person name="Young S."/>
            <person name="LaButti K."/>
            <person name="DeCaprio D."/>
            <person name="Crawford M."/>
            <person name="Koehrsen M."/>
            <person name="Engels R."/>
            <person name="Montgomery P."/>
            <person name="Pearson M."/>
            <person name="Howarth C."/>
            <person name="Larson L."/>
            <person name="White J."/>
            <person name="O'Leary S."/>
            <person name="Kodira C."/>
            <person name="Zeng Q."/>
            <person name="Yandava C."/>
            <person name="Alvarado L."/>
            <person name="Kistler C."/>
            <person name="Shim W.-B."/>
            <person name="Kang S."/>
            <person name="Woloshuk C."/>
        </authorList>
    </citation>
    <scope>NUCLEOTIDE SEQUENCE</scope>
    <source>
        <strain evidence="3">4287</strain>
    </source>
</reference>
<proteinExistence type="predicted"/>
<dbReference type="RefSeq" id="XP_018257936.1">
    <property type="nucleotide sequence ID" value="XM_018403075.1"/>
</dbReference>
<dbReference type="KEGG" id="fox:FOXG_21041"/>
<name>A0A0J9WT52_FUSO4</name>
<dbReference type="GeneID" id="28962023"/>
<dbReference type="KEGG" id="fox:FOXG_21317"/>
<evidence type="ECO:0000313" key="3">
    <source>
        <dbReference type="EMBL" id="KNB15427.1"/>
    </source>
</evidence>
<evidence type="ECO:0000313" key="2">
    <source>
        <dbReference type="EMBL" id="KNB14077.1"/>
    </source>
</evidence>
<dbReference type="Proteomes" id="UP000009097">
    <property type="component" value="Unassembled WGS sequence"/>
</dbReference>
<evidence type="ECO:0000313" key="5">
    <source>
        <dbReference type="Proteomes" id="UP000009097"/>
    </source>
</evidence>
<reference evidence="3" key="2">
    <citation type="journal article" date="2010" name="Nature">
        <title>Comparative genomics reveals mobile pathogenicity chromosomes in Fusarium.</title>
        <authorList>
            <person name="Ma L.J."/>
            <person name="van der Does H.C."/>
            <person name="Borkovich K.A."/>
            <person name="Coleman J.J."/>
            <person name="Daboussi M.J."/>
            <person name="Di Pietro A."/>
            <person name="Dufresne M."/>
            <person name="Freitag M."/>
            <person name="Grabherr M."/>
            <person name="Henrissat B."/>
            <person name="Houterman P.M."/>
            <person name="Kang S."/>
            <person name="Shim W.B."/>
            <person name="Woloshuk C."/>
            <person name="Xie X."/>
            <person name="Xu J.R."/>
            <person name="Antoniw J."/>
            <person name="Baker S.E."/>
            <person name="Bluhm B.H."/>
            <person name="Breakspear A."/>
            <person name="Brown D.W."/>
            <person name="Butchko R.A."/>
            <person name="Chapman S."/>
            <person name="Coulson R."/>
            <person name="Coutinho P.M."/>
            <person name="Danchin E.G."/>
            <person name="Diener A."/>
            <person name="Gale L.R."/>
            <person name="Gardiner D.M."/>
            <person name="Goff S."/>
            <person name="Hammond-Kosack K.E."/>
            <person name="Hilburn K."/>
            <person name="Hua-Van A."/>
            <person name="Jonkers W."/>
            <person name="Kazan K."/>
            <person name="Kodira C.D."/>
            <person name="Koehrsen M."/>
            <person name="Kumar L."/>
            <person name="Lee Y.H."/>
            <person name="Li L."/>
            <person name="Manners J.M."/>
            <person name="Miranda-Saavedra D."/>
            <person name="Mukherjee M."/>
            <person name="Park G."/>
            <person name="Park J."/>
            <person name="Park S.Y."/>
            <person name="Proctor R.H."/>
            <person name="Regev A."/>
            <person name="Ruiz-Roldan M.C."/>
            <person name="Sain D."/>
            <person name="Sakthikumar S."/>
            <person name="Sykes S."/>
            <person name="Schwartz D.C."/>
            <person name="Turgeon B.G."/>
            <person name="Wapinski I."/>
            <person name="Yoder O."/>
            <person name="Young S."/>
            <person name="Zeng Q."/>
            <person name="Zhou S."/>
            <person name="Galagan J."/>
            <person name="Cuomo C.A."/>
            <person name="Kistler H.C."/>
            <person name="Rep M."/>
        </authorList>
    </citation>
    <scope>NUCLEOTIDE SEQUENCE [LARGE SCALE GENOMIC DNA]</scope>
    <source>
        <strain evidence="3">4287</strain>
    </source>
</reference>
<dbReference type="GeneID" id="28961705"/>
<dbReference type="GeneID" id="28963374"/>
<dbReference type="VEuPathDB" id="FungiDB:FOXG_21317"/>
<dbReference type="KEGG" id="fox:FOXG_22668"/>
<dbReference type="KEGG" id="fox:FOXG_20999"/>
<dbReference type="VEuPathDB" id="FungiDB:FOXG_21041"/>
<sequence>MIFEAVQTLELQYHREKHVKRKEKTSVSCAQKRNERRYPEAAAKYAIV</sequence>
<dbReference type="AlphaFoldDB" id="A0A0J9WT52"/>